<gene>
    <name evidence="1" type="ORF">KSX_33150</name>
</gene>
<proteinExistence type="predicted"/>
<dbReference type="Proteomes" id="UP000612362">
    <property type="component" value="Unassembled WGS sequence"/>
</dbReference>
<comment type="caution">
    <text evidence="1">The sequence shown here is derived from an EMBL/GenBank/DDBJ whole genome shotgun (WGS) entry which is preliminary data.</text>
</comment>
<evidence type="ECO:0000313" key="2">
    <source>
        <dbReference type="Proteomes" id="UP000612362"/>
    </source>
</evidence>
<evidence type="ECO:0000313" key="1">
    <source>
        <dbReference type="EMBL" id="GHO45152.1"/>
    </source>
</evidence>
<protein>
    <submittedName>
        <fullName evidence="1">Uncharacterized protein</fullName>
    </submittedName>
</protein>
<dbReference type="RefSeq" id="WP_220194499.1">
    <property type="nucleotide sequence ID" value="NZ_BNJF01000001.1"/>
</dbReference>
<keyword evidence="2" id="KW-1185">Reference proteome</keyword>
<reference evidence="1" key="1">
    <citation type="submission" date="2020-10" db="EMBL/GenBank/DDBJ databases">
        <title>Taxonomic study of unclassified bacteria belonging to the class Ktedonobacteria.</title>
        <authorList>
            <person name="Yabe S."/>
            <person name="Wang C.M."/>
            <person name="Zheng Y."/>
            <person name="Sakai Y."/>
            <person name="Cavaletti L."/>
            <person name="Monciardini P."/>
            <person name="Donadio S."/>
        </authorList>
    </citation>
    <scope>NUCLEOTIDE SEQUENCE</scope>
    <source>
        <strain evidence="1">SOSP1-1</strain>
    </source>
</reference>
<dbReference type="EMBL" id="BNJF01000001">
    <property type="protein sequence ID" value="GHO45152.1"/>
    <property type="molecule type" value="Genomic_DNA"/>
</dbReference>
<organism evidence="1 2">
    <name type="scientific">Ktedonospora formicarum</name>
    <dbReference type="NCBI Taxonomy" id="2778364"/>
    <lineage>
        <taxon>Bacteria</taxon>
        <taxon>Bacillati</taxon>
        <taxon>Chloroflexota</taxon>
        <taxon>Ktedonobacteria</taxon>
        <taxon>Ktedonobacterales</taxon>
        <taxon>Ktedonobacteraceae</taxon>
        <taxon>Ktedonospora</taxon>
    </lineage>
</organism>
<name>A0A8J3HW30_9CHLR</name>
<sequence>MSDEEINAFIDDLKQLQAEILDDLKRIQLDNMKRMLAEMLLEQTLEEVAEGLQPLDLDQYLAVFLYEQLAKKGVAHCRLN</sequence>
<accession>A0A8J3HW30</accession>
<dbReference type="AlphaFoldDB" id="A0A8J3HW30"/>